<evidence type="ECO:0000259" key="1">
    <source>
        <dbReference type="Pfam" id="PF17803"/>
    </source>
</evidence>
<organism evidence="2">
    <name type="scientific">marine sediment metagenome</name>
    <dbReference type="NCBI Taxonomy" id="412755"/>
    <lineage>
        <taxon>unclassified sequences</taxon>
        <taxon>metagenomes</taxon>
        <taxon>ecological metagenomes</taxon>
    </lineage>
</organism>
<protein>
    <recommendedName>
        <fullName evidence="1">RapA2 cadherin-like domain-containing protein</fullName>
    </recommendedName>
</protein>
<evidence type="ECO:0000313" key="2">
    <source>
        <dbReference type="EMBL" id="GAF91684.1"/>
    </source>
</evidence>
<name>X0TEN2_9ZZZZ</name>
<dbReference type="EMBL" id="BARS01012930">
    <property type="protein sequence ID" value="GAF91684.1"/>
    <property type="molecule type" value="Genomic_DNA"/>
</dbReference>
<proteinExistence type="predicted"/>
<sequence length="185" mass="19662">NLSQRNVSGRWQLFLIVPLFLLLVISQAESRVYGAQGAIWTTRADCGSQQQNVNHFAIGDSVYIKGSGFSAGTYDWDITGQPGGASGDPNEVVEYGEVVVDGTGAFCFFAYVVKADDWGEYKVRVDKKNDNYHVTPANDPPGAVDDAATVAEDSAAYTIDVLANDSDVDGDILSVDSVTGPANGT</sequence>
<feature type="non-terminal residue" evidence="2">
    <location>
        <position position="1"/>
    </location>
</feature>
<reference evidence="2" key="1">
    <citation type="journal article" date="2014" name="Front. Microbiol.">
        <title>High frequency of phylogenetically diverse reductive dehalogenase-homologous genes in deep subseafloor sedimentary metagenomes.</title>
        <authorList>
            <person name="Kawai M."/>
            <person name="Futagami T."/>
            <person name="Toyoda A."/>
            <person name="Takaki Y."/>
            <person name="Nishi S."/>
            <person name="Hori S."/>
            <person name="Arai W."/>
            <person name="Tsubouchi T."/>
            <person name="Morono Y."/>
            <person name="Uchiyama I."/>
            <person name="Ito T."/>
            <person name="Fujiyama A."/>
            <person name="Inagaki F."/>
            <person name="Takami H."/>
        </authorList>
    </citation>
    <scope>NUCLEOTIDE SEQUENCE</scope>
    <source>
        <strain evidence="2">Expedition CK06-06</strain>
    </source>
</reference>
<dbReference type="InterPro" id="IPR040853">
    <property type="entry name" value="RapA2_cadherin-like"/>
</dbReference>
<dbReference type="Pfam" id="PF17803">
    <property type="entry name" value="Cadherin_4"/>
    <property type="match status" value="1"/>
</dbReference>
<accession>X0TEN2</accession>
<feature type="non-terminal residue" evidence="2">
    <location>
        <position position="185"/>
    </location>
</feature>
<comment type="caution">
    <text evidence="2">The sequence shown here is derived from an EMBL/GenBank/DDBJ whole genome shotgun (WGS) entry which is preliminary data.</text>
</comment>
<gene>
    <name evidence="2" type="ORF">S01H1_22768</name>
</gene>
<feature type="domain" description="RapA2 cadherin-like" evidence="1">
    <location>
        <begin position="133"/>
        <end position="185"/>
    </location>
</feature>
<dbReference type="AlphaFoldDB" id="X0TEN2"/>